<evidence type="ECO:0000313" key="2">
    <source>
        <dbReference type="EMBL" id="SMP32189.1"/>
    </source>
</evidence>
<dbReference type="AlphaFoldDB" id="A0AA45WRN5"/>
<keyword evidence="2" id="KW-0540">Nuclease</keyword>
<accession>A0AA45WRN5</accession>
<dbReference type="GO" id="GO:0004519">
    <property type="term" value="F:endonuclease activity"/>
    <property type="evidence" value="ECO:0007669"/>
    <property type="project" value="UniProtKB-KW"/>
</dbReference>
<gene>
    <name evidence="2" type="ORF">SAMN06265361_108104</name>
</gene>
<reference evidence="2" key="1">
    <citation type="submission" date="2017-05" db="EMBL/GenBank/DDBJ databases">
        <authorList>
            <person name="Varghese N."/>
            <person name="Submissions S."/>
        </authorList>
    </citation>
    <scope>NUCLEOTIDE SEQUENCE</scope>
    <source>
        <strain evidence="2">DSM 45262</strain>
    </source>
</reference>
<comment type="caution">
    <text evidence="2">The sequence shown here is derived from an EMBL/GenBank/DDBJ whole genome shotgun (WGS) entry which is preliminary data.</text>
</comment>
<keyword evidence="3" id="KW-1185">Reference proteome</keyword>
<organism evidence="2 3">
    <name type="scientific">Laceyella tengchongensis</name>
    <dbReference type="NCBI Taxonomy" id="574699"/>
    <lineage>
        <taxon>Bacteria</taxon>
        <taxon>Bacillati</taxon>
        <taxon>Bacillota</taxon>
        <taxon>Bacilli</taxon>
        <taxon>Bacillales</taxon>
        <taxon>Thermoactinomycetaceae</taxon>
        <taxon>Laceyella</taxon>
    </lineage>
</organism>
<dbReference type="GO" id="GO:0003676">
    <property type="term" value="F:nucleic acid binding"/>
    <property type="evidence" value="ECO:0007669"/>
    <property type="project" value="InterPro"/>
</dbReference>
<feature type="domain" description="HNH" evidence="1">
    <location>
        <begin position="219"/>
        <end position="274"/>
    </location>
</feature>
<evidence type="ECO:0000259" key="1">
    <source>
        <dbReference type="Pfam" id="PF01844"/>
    </source>
</evidence>
<keyword evidence="2" id="KW-0255">Endonuclease</keyword>
<dbReference type="CDD" id="cd00085">
    <property type="entry name" value="HNHc"/>
    <property type="match status" value="1"/>
</dbReference>
<name>A0AA45WRN5_9BACL</name>
<protein>
    <submittedName>
        <fullName evidence="2">HNH endonuclease</fullName>
    </submittedName>
</protein>
<dbReference type="Pfam" id="PF01844">
    <property type="entry name" value="HNH"/>
    <property type="match status" value="1"/>
</dbReference>
<dbReference type="GO" id="GO:0008270">
    <property type="term" value="F:zinc ion binding"/>
    <property type="evidence" value="ECO:0007669"/>
    <property type="project" value="InterPro"/>
</dbReference>
<dbReference type="InterPro" id="IPR003615">
    <property type="entry name" value="HNH_nuc"/>
</dbReference>
<keyword evidence="2" id="KW-0378">Hydrolase</keyword>
<dbReference type="InterPro" id="IPR002711">
    <property type="entry name" value="HNH"/>
</dbReference>
<proteinExistence type="predicted"/>
<dbReference type="Proteomes" id="UP001157946">
    <property type="component" value="Unassembled WGS sequence"/>
</dbReference>
<dbReference type="Gene3D" id="1.10.30.50">
    <property type="match status" value="1"/>
</dbReference>
<dbReference type="EMBL" id="FXTU01000008">
    <property type="protein sequence ID" value="SMP32189.1"/>
    <property type="molecule type" value="Genomic_DNA"/>
</dbReference>
<evidence type="ECO:0000313" key="3">
    <source>
        <dbReference type="Proteomes" id="UP001157946"/>
    </source>
</evidence>
<sequence>MNSPLELTPMLTIHMLAELKPGFKVKASDVSHLSGQNRIKGIHPIGSNDVTGVIILCTIGSGGEYPNKWLDSSHTRLKYYMEGREDKQLGRKKYFPHWKSNQAVMNAKRESYPVYVFVRERQGDAYQYQGQFFCEQVVDKEWDSYFILANKDAYEEQSKKQHIEQIWEETPYYDIDEADIRVNEGKKVLRIHMQRERASSKLKKEAIRRVKMKGQPVSCEVCGFVFEEVYGKHGADYIEAHHKVPLSELEAEGAEVRVEDIALLCSNCHSMIHRKREWLTVEELKKIVQSQRATK</sequence>